<protein>
    <submittedName>
        <fullName evidence="1">Uncharacterized protein</fullName>
    </submittedName>
</protein>
<accession>A0A1R2AKT0</accession>
<name>A0A1R2AKT0_9CILI</name>
<organism evidence="1 2">
    <name type="scientific">Stentor coeruleus</name>
    <dbReference type="NCBI Taxonomy" id="5963"/>
    <lineage>
        <taxon>Eukaryota</taxon>
        <taxon>Sar</taxon>
        <taxon>Alveolata</taxon>
        <taxon>Ciliophora</taxon>
        <taxon>Postciliodesmatophora</taxon>
        <taxon>Heterotrichea</taxon>
        <taxon>Heterotrichida</taxon>
        <taxon>Stentoridae</taxon>
        <taxon>Stentor</taxon>
    </lineage>
</organism>
<sequence length="80" mass="9839">MDLRLERDRIIENFYNLVWQKQIKDQDYRDFFLPDTILYKHQQPRAWCFSNKEGCIKKNLKKNSMLNQLQKPFSPGFQNQ</sequence>
<gene>
    <name evidence="1" type="ORF">SteCoe_39189</name>
</gene>
<dbReference type="Proteomes" id="UP000187209">
    <property type="component" value="Unassembled WGS sequence"/>
</dbReference>
<proteinExistence type="predicted"/>
<evidence type="ECO:0000313" key="1">
    <source>
        <dbReference type="EMBL" id="OMJ65121.1"/>
    </source>
</evidence>
<reference evidence="1 2" key="1">
    <citation type="submission" date="2016-11" db="EMBL/GenBank/DDBJ databases">
        <title>The macronuclear genome of Stentor coeruleus: a giant cell with tiny introns.</title>
        <authorList>
            <person name="Slabodnick M."/>
            <person name="Ruby J.G."/>
            <person name="Reiff S.B."/>
            <person name="Swart E.C."/>
            <person name="Gosai S."/>
            <person name="Prabakaran S."/>
            <person name="Witkowska E."/>
            <person name="Larue G.E."/>
            <person name="Fisher S."/>
            <person name="Freeman R.M."/>
            <person name="Gunawardena J."/>
            <person name="Chu W."/>
            <person name="Stover N.A."/>
            <person name="Gregory B.D."/>
            <person name="Nowacki M."/>
            <person name="Derisi J."/>
            <person name="Roy S.W."/>
            <person name="Marshall W.F."/>
            <person name="Sood P."/>
        </authorList>
    </citation>
    <scope>NUCLEOTIDE SEQUENCE [LARGE SCALE GENOMIC DNA]</scope>
    <source>
        <strain evidence="1">WM001</strain>
    </source>
</reference>
<comment type="caution">
    <text evidence="1">The sequence shown here is derived from an EMBL/GenBank/DDBJ whole genome shotgun (WGS) entry which is preliminary data.</text>
</comment>
<dbReference type="AlphaFoldDB" id="A0A1R2AKT0"/>
<evidence type="ECO:0000313" key="2">
    <source>
        <dbReference type="Proteomes" id="UP000187209"/>
    </source>
</evidence>
<dbReference type="EMBL" id="MPUH01002438">
    <property type="protein sequence ID" value="OMJ65121.1"/>
    <property type="molecule type" value="Genomic_DNA"/>
</dbReference>
<keyword evidence="2" id="KW-1185">Reference proteome</keyword>